<comment type="caution">
    <text evidence="1">The sequence shown here is derived from an EMBL/GenBank/DDBJ whole genome shotgun (WGS) entry which is preliminary data.</text>
</comment>
<dbReference type="EMBL" id="MU971444">
    <property type="protein sequence ID" value="KAK9234862.1"/>
    <property type="molecule type" value="Genomic_DNA"/>
</dbReference>
<organism evidence="1 2">
    <name type="scientific">Lipomyces kononenkoae</name>
    <name type="common">Yeast</name>
    <dbReference type="NCBI Taxonomy" id="34357"/>
    <lineage>
        <taxon>Eukaryota</taxon>
        <taxon>Fungi</taxon>
        <taxon>Dikarya</taxon>
        <taxon>Ascomycota</taxon>
        <taxon>Saccharomycotina</taxon>
        <taxon>Lipomycetes</taxon>
        <taxon>Lipomycetales</taxon>
        <taxon>Lipomycetaceae</taxon>
        <taxon>Lipomyces</taxon>
    </lineage>
</organism>
<evidence type="ECO:0000313" key="2">
    <source>
        <dbReference type="Proteomes" id="UP001433508"/>
    </source>
</evidence>
<evidence type="ECO:0000313" key="1">
    <source>
        <dbReference type="EMBL" id="KAK9234862.1"/>
    </source>
</evidence>
<proteinExistence type="predicted"/>
<name>A0ACC3SVQ7_LIPKO</name>
<accession>A0ACC3SVQ7</accession>
<dbReference type="Proteomes" id="UP001433508">
    <property type="component" value="Unassembled WGS sequence"/>
</dbReference>
<keyword evidence="2" id="KW-1185">Reference proteome</keyword>
<protein>
    <submittedName>
        <fullName evidence="1">Uncharacterized protein</fullName>
    </submittedName>
</protein>
<gene>
    <name evidence="1" type="ORF">V1525DRAFT_391007</name>
</gene>
<reference evidence="2" key="1">
    <citation type="journal article" date="2024" name="Front. Bioeng. Biotechnol.">
        <title>Genome-scale model development and genomic sequencing of the oleaginous clade Lipomyces.</title>
        <authorList>
            <person name="Czajka J.J."/>
            <person name="Han Y."/>
            <person name="Kim J."/>
            <person name="Mondo S.J."/>
            <person name="Hofstad B.A."/>
            <person name="Robles A."/>
            <person name="Haridas S."/>
            <person name="Riley R."/>
            <person name="LaButti K."/>
            <person name="Pangilinan J."/>
            <person name="Andreopoulos W."/>
            <person name="Lipzen A."/>
            <person name="Yan J."/>
            <person name="Wang M."/>
            <person name="Ng V."/>
            <person name="Grigoriev I.V."/>
            <person name="Spatafora J.W."/>
            <person name="Magnuson J.K."/>
            <person name="Baker S.E."/>
            <person name="Pomraning K.R."/>
        </authorList>
    </citation>
    <scope>NUCLEOTIDE SEQUENCE [LARGE SCALE GENOMIC DNA]</scope>
    <source>
        <strain evidence="2">CBS 7786</strain>
    </source>
</reference>
<sequence>MAHPEHPRSCALLQDSNPEAILLASSLPAYQIRSLLDSAFQRTELHAHIIQASELLEYFGSQIAHMKTWKCMWEDLCTETAVSDLEKHCHDAKADACRYDVEGLKKTVLGLDGHSRDAEALLTALMFRLLSMLYEFEILLGRYETRAEVSRLHLLVQHELSSISLYDCDDAMARIAKAGSMLDHLIELSREPVPESWIDEVESMEGRVANISVADAVAKTPSSSQSETRTCDVEDEDTDDHELRDASDTRRHIIGPVSEQTQMQELSGRQELHQEAAVGCHVEAQKPHNQEQAEGDSLVPTVSRSKDEENLHISKGREGVYVGDSTPPHIISQSAVGSPSSSTSAESSHEDDSTDPTEGFAAYTRASPVATTAKSPNSKSIGACPETEPLENGSDAQLPVASRIGPSHCPTSPIGTLETTEDILAEKWIQRQNAKSQLSTTVGDSGADSSSPTQLARHLQANSIDNEYPHQQREILDKDRYRGRNVRSGHGQGSLPSAGLDENDPKRLSMDVLSLRGTLAATKVSNEATPMSPQHTLDLKIQHILTTLPTSYVNIEPAEQLPAPVTNSSTYKLMKSSLLQEAGYGQTRKYLLQRPNAPPQVIWVRIVAERVMVRVGGGWTDLAEWLSNYILYHASRGSPLNVADPGAPNSKLTPSPRSTGVKVDTVSNRGTSRSTPSPSPGFGSRFTKSSPRTSLSGTSRGSSNNSSTNTPTPLGMAGPASSLAKGKMSNEKKAWVQKMLRQAGVGEPSREDKDVSRQLFVSEDK</sequence>